<sequence length="1697" mass="181081">MKKSRRKITEKLKLCLAVLLTFAMLLNGPFGTLSVLAEVGEVGAGEQLGEGGPPDGEGSLYGEGTEDISGMSMVPFSEPLKTTTPSAIEVRNYIEGIRDRVTVSSLEEGDIVKIYPSEESNTPSGTEAVKAGQTSVTIEIDQLSEVYGEIYVTVTRSGYEESDRVLATYPGEPIPWLIYGHTGNWGEDVKLPRTPFDQSKASYPAYPIDANGISDDNPLGIIYNQHIIIKGNGSRVTFYGYAQNAYKDFILLPSESVAKKTIEFDMDLSKVSYHSMEGAGILLNSKIDAGKLYGYAILFTGAVKSDDSEDISKRKIRLFQINGVNVNDFYNKTGTSGGGFTTFSEIKEIGSGVAPADGNIHSLKLEITPSSVTLEDNGTKKLDNIVLNTVSKAGNGFGFIASHIGHRCHMLSYFAITNVSISDEDNNSYPWPILDLSGIPGNGSVYLTYTPPVDAEVVVLQQSTDGTNFHNVTTSSAITPGTSFITVPDLNNGTDYYYRLLVGGGDNAGISNVVKVTPSASANTPPVANNVTINGTAKEGQVLTGSYTYSDAQSDEEGASKFKWYRGSAGDGSDKVPIEGALAKTYTATAADIGKYLFFEVTPVAKTGILTGAAVVSASAGPVQSPNSAPTATDVSISGKTEIGHKLNGNYTYQDADVDLEEGTTFKWYRGQKQDGSDKVLIDGVTSQDYTLGMEDQGRYIFFEVTPRAETGIPNGDPVLSVPVGPVTMPKSINLEGTVTDEETDEEIAEATVILKDLSGKEIARTKTDQNGKYLFSKVSLGKYKIIVENPQYSTKTIDADIMPNSSSGVVKPDSSGNLTLTKDVELVDFIITLVADPSSIVGDGNTTTTLHALITDKDNNPIPGIKVDFSALDGNSSIGSFPGGSEATTDHEGKCSVVYKSANLSGIESKTVIVRAEVDDDIRNLHASSEIIVTFEPSSIQGIVLDNATGKPVAGAIVEVAEDFDGDGIVDFYAKMITGSDGKYKIAVPKENMAYNVNITKPVVVDGISLGEVIFTHTCIVGEITGAAKESFDSSKTITGVALLKAPDGSAQRLSGSSYEIELVDSNQNPVSIPPGSGALTNEGIFKADNLAPGTYTIHLKHNVGGTGQKLTIGKAVATVNAEGEIVISTILIDPYGTVTDRDTGLPINGVTMELYWADTQLNKDNGRTPGALVNLPADSAATNNNANPQPTSSVGFYAWMVIPDGDYYIIAKRSGYYTFDSRYDKRNETIGNSWINNGIIHVGTDIVLYDIVMDPRDRDRDGSGGSAPVGPVTPPVTPPAENTSNIVNPQNPVLVVPADQLTKKEILIEAINQYNEQEKAKAQKENRVPRLISVDNLNESAYTISISNPSIADFDADGRLNISGKGLFTILISEKGTNNAYEYLMVASQGLQRLSGANRVDTALAIARGSYYGKVKAVVVARSDEFPDALTGSVLAYKKEAPVLLVGHSEADCEKLIEYLKGYLEPQGTVYILGGTRAVSQYVEDSVKGNGFNNVIRLGGVDRYGTAARISDHLDVTQGRPVVIASGQSFPDSLSVSSIAAAQQFPLLIVNPYSIPDEIKEELLQLNPSKVYIIGLQGAVSDRVKDEVAQLTGIGLENIIRIGGQDRYASTLAVAQYFEPSGRGVSIATGRDFPDALAGSVYSARLQDPLILVEKSLSADLREYLNVRKPSDIVIFGGQGAVSSAIEEELRALVK</sequence>
<dbReference type="Pfam" id="PF02369">
    <property type="entry name" value="Big_1"/>
    <property type="match status" value="1"/>
</dbReference>
<evidence type="ECO:0000256" key="1">
    <source>
        <dbReference type="ARBA" id="ARBA00010116"/>
    </source>
</evidence>
<organism evidence="4">
    <name type="scientific">Desulfitobacterium hafniense</name>
    <name type="common">Desulfitobacterium frappieri</name>
    <dbReference type="NCBI Taxonomy" id="49338"/>
    <lineage>
        <taxon>Bacteria</taxon>
        <taxon>Bacillati</taxon>
        <taxon>Bacillota</taxon>
        <taxon>Clostridia</taxon>
        <taxon>Eubacteriales</taxon>
        <taxon>Desulfitobacteriaceae</taxon>
        <taxon>Desulfitobacterium</taxon>
    </lineage>
</organism>
<dbReference type="Pfam" id="PF13620">
    <property type="entry name" value="CarboxypepD_reg"/>
    <property type="match status" value="1"/>
</dbReference>
<dbReference type="PROSITE" id="PS51127">
    <property type="entry name" value="BIG1"/>
    <property type="match status" value="1"/>
</dbReference>
<dbReference type="InterPro" id="IPR008964">
    <property type="entry name" value="Invasin/intimin_cell_adhesion"/>
</dbReference>
<feature type="domain" description="Big-1" evidence="3">
    <location>
        <begin position="831"/>
        <end position="937"/>
    </location>
</feature>
<name>A0A098B4H4_DESHA</name>
<dbReference type="PANTHER" id="PTHR30032:SF8">
    <property type="entry name" value="GERMINATION-SPECIFIC N-ACETYLMURAMOYL-L-ALANINE AMIDASE"/>
    <property type="match status" value="1"/>
</dbReference>
<dbReference type="SUPFAM" id="SSF49478">
    <property type="entry name" value="Cna protein B-type domain"/>
    <property type="match status" value="1"/>
</dbReference>
<dbReference type="PANTHER" id="PTHR30032">
    <property type="entry name" value="N-ACETYLMURAMOYL-L-ALANINE AMIDASE-RELATED"/>
    <property type="match status" value="1"/>
</dbReference>
<comment type="similarity">
    <text evidence="1">Belongs to the intimin/invasin family.</text>
</comment>
<dbReference type="Gene3D" id="2.60.40.10">
    <property type="entry name" value="Immunoglobulins"/>
    <property type="match status" value="3"/>
</dbReference>
<dbReference type="Pfam" id="PF04122">
    <property type="entry name" value="CW_binding_2"/>
    <property type="match status" value="3"/>
</dbReference>
<dbReference type="PATRIC" id="fig|49338.4.peg.3609"/>
<dbReference type="Gene3D" id="2.60.40.1120">
    <property type="entry name" value="Carboxypeptidase-like, regulatory domain"/>
    <property type="match status" value="1"/>
</dbReference>
<evidence type="ECO:0000259" key="3">
    <source>
        <dbReference type="PROSITE" id="PS51127"/>
    </source>
</evidence>
<feature type="region of interest" description="Disordered" evidence="2">
    <location>
        <begin position="1259"/>
        <end position="1290"/>
    </location>
</feature>
<dbReference type="SMART" id="SM00634">
    <property type="entry name" value="BID_1"/>
    <property type="match status" value="1"/>
</dbReference>
<dbReference type="InterPro" id="IPR007253">
    <property type="entry name" value="Cell_wall-bd_2"/>
</dbReference>
<gene>
    <name evidence="4" type="ORF">DPCES_3356</name>
</gene>
<dbReference type="InterPro" id="IPR056284">
    <property type="entry name" value="AIR9-like_A9"/>
</dbReference>
<dbReference type="SUPFAM" id="SSF49373">
    <property type="entry name" value="Invasin/intimin cell-adhesion fragments"/>
    <property type="match status" value="1"/>
</dbReference>
<proteinExistence type="inferred from homology"/>
<accession>A0A098B4H4</accession>
<evidence type="ECO:0000313" key="4">
    <source>
        <dbReference type="EMBL" id="CDX03242.1"/>
    </source>
</evidence>
<evidence type="ECO:0000256" key="2">
    <source>
        <dbReference type="SAM" id="MobiDB-lite"/>
    </source>
</evidence>
<protein>
    <submittedName>
        <fullName evidence="4">Bacterial group 1 Ig-like protein</fullName>
    </submittedName>
</protein>
<dbReference type="Pfam" id="PF23197">
    <property type="entry name" value="IG_AIR9"/>
    <property type="match status" value="1"/>
</dbReference>
<dbReference type="SUPFAM" id="SSF49464">
    <property type="entry name" value="Carboxypeptidase regulatory domain-like"/>
    <property type="match status" value="1"/>
</dbReference>
<dbReference type="InterPro" id="IPR013783">
    <property type="entry name" value="Ig-like_fold"/>
</dbReference>
<reference evidence="4" key="1">
    <citation type="submission" date="2014-07" db="EMBL/GenBank/DDBJ databases">
        <authorList>
            <person name="Hornung V.Bastian."/>
        </authorList>
    </citation>
    <scope>NUCLEOTIDE SEQUENCE</scope>
    <source>
        <strain evidence="4">PCE-S</strain>
    </source>
</reference>
<dbReference type="EMBL" id="LK996017">
    <property type="protein sequence ID" value="CDX03242.1"/>
    <property type="molecule type" value="Genomic_DNA"/>
</dbReference>
<dbReference type="InterPro" id="IPR003344">
    <property type="entry name" value="Big_1_dom"/>
</dbReference>
<dbReference type="InterPro" id="IPR051922">
    <property type="entry name" value="Bact_Sporulation_Assoc"/>
</dbReference>
<dbReference type="Gene3D" id="2.60.40.2700">
    <property type="match status" value="2"/>
</dbReference>
<dbReference type="Gene3D" id="3.40.50.12090">
    <property type="match status" value="2"/>
</dbReference>
<dbReference type="InterPro" id="IPR008969">
    <property type="entry name" value="CarboxyPept-like_regulatory"/>
</dbReference>
<dbReference type="RefSeq" id="WP_208925944.1">
    <property type="nucleotide sequence ID" value="NZ_LK996017.1"/>
</dbReference>